<evidence type="ECO:0000313" key="37">
    <source>
        <dbReference type="Proteomes" id="UP000801492"/>
    </source>
</evidence>
<comment type="caution">
    <text evidence="36">The sequence shown here is derived from an EMBL/GenBank/DDBJ whole genome shotgun (WGS) entry which is preliminary data.</text>
</comment>
<evidence type="ECO:0000256" key="6">
    <source>
        <dbReference type="ARBA" id="ARBA00022499"/>
    </source>
</evidence>
<comment type="catalytic activity">
    <reaction evidence="27">
        <text>L-histidyl-[protein] + NAD(+) = N(tele)-(ADP-D-ribosyl)-L-histidyl-[protein] + nicotinamide + H(+)</text>
        <dbReference type="Rhea" id="RHEA:72071"/>
        <dbReference type="Rhea" id="RHEA-COMP:9745"/>
        <dbReference type="Rhea" id="RHEA-COMP:18085"/>
        <dbReference type="ChEBI" id="CHEBI:15378"/>
        <dbReference type="ChEBI" id="CHEBI:17154"/>
        <dbReference type="ChEBI" id="CHEBI:29979"/>
        <dbReference type="ChEBI" id="CHEBI:57540"/>
        <dbReference type="ChEBI" id="CHEBI:191398"/>
    </reaction>
    <physiologicalReaction direction="left-to-right" evidence="27">
        <dbReference type="Rhea" id="RHEA:72072"/>
    </physiologicalReaction>
</comment>
<feature type="domain" description="PARP catalytic" evidence="33">
    <location>
        <begin position="481"/>
        <end position="682"/>
    </location>
</feature>
<dbReference type="SUPFAM" id="SSF47587">
    <property type="entry name" value="Domain of poly(ADP-ribose) polymerase"/>
    <property type="match status" value="1"/>
</dbReference>
<keyword evidence="10 31" id="KW-0808">Transferase</keyword>
<dbReference type="GO" id="GO:0016779">
    <property type="term" value="F:nucleotidyltransferase activity"/>
    <property type="evidence" value="ECO:0007669"/>
    <property type="project" value="UniProtKB-KW"/>
</dbReference>
<dbReference type="Proteomes" id="UP000801492">
    <property type="component" value="Unassembled WGS sequence"/>
</dbReference>
<evidence type="ECO:0000256" key="26">
    <source>
        <dbReference type="ARBA" id="ARBA00033987"/>
    </source>
</evidence>
<evidence type="ECO:0000256" key="7">
    <source>
        <dbReference type="ARBA" id="ARBA00022533"/>
    </source>
</evidence>
<dbReference type="SMART" id="SM00773">
    <property type="entry name" value="WGR"/>
    <property type="match status" value="1"/>
</dbReference>
<keyword evidence="13" id="KW-0677">Repeat</keyword>
<evidence type="ECO:0000259" key="33">
    <source>
        <dbReference type="PROSITE" id="PS51059"/>
    </source>
</evidence>
<comment type="catalytic activity">
    <reaction evidence="24">
        <text>L-aspartyl-[protein] + NAD(+) = 4-O-(ADP-D-ribosyl)-L-aspartyl-[protein] + nicotinamide</text>
        <dbReference type="Rhea" id="RHEA:54424"/>
        <dbReference type="Rhea" id="RHEA-COMP:9867"/>
        <dbReference type="Rhea" id="RHEA-COMP:13832"/>
        <dbReference type="ChEBI" id="CHEBI:17154"/>
        <dbReference type="ChEBI" id="CHEBI:29961"/>
        <dbReference type="ChEBI" id="CHEBI:57540"/>
        <dbReference type="ChEBI" id="CHEBI:138102"/>
    </reaction>
    <physiologicalReaction direction="left-to-right" evidence="24">
        <dbReference type="Rhea" id="RHEA:54425"/>
    </physiologicalReaction>
</comment>
<evidence type="ECO:0000256" key="29">
    <source>
        <dbReference type="ARBA" id="ARBA00048575"/>
    </source>
</evidence>
<dbReference type="InterPro" id="IPR008893">
    <property type="entry name" value="WGR_domain"/>
</dbReference>
<comment type="catalytic activity">
    <reaction evidence="29">
        <text>L-seryl-[protein] + NAD(+) = O-(ADP-D-ribosyl)-L-seryl-[protein] + nicotinamide + H(+)</text>
        <dbReference type="Rhea" id="RHEA:58232"/>
        <dbReference type="Rhea" id="RHEA-COMP:9863"/>
        <dbReference type="Rhea" id="RHEA-COMP:15091"/>
        <dbReference type="ChEBI" id="CHEBI:15378"/>
        <dbReference type="ChEBI" id="CHEBI:17154"/>
        <dbReference type="ChEBI" id="CHEBI:29999"/>
        <dbReference type="ChEBI" id="CHEBI:57540"/>
        <dbReference type="ChEBI" id="CHEBI:142556"/>
    </reaction>
    <physiologicalReaction direction="left-to-right" evidence="29">
        <dbReference type="Rhea" id="RHEA:58233"/>
    </physiologicalReaction>
</comment>
<keyword evidence="4" id="KW-0158">Chromosome</keyword>
<comment type="catalytic activity">
    <reaction evidence="26">
        <text>NAD(+) + (ADP-D-ribosyl)n-acceptor = nicotinamide + (ADP-D-ribosyl)n+1-acceptor + H(+).</text>
        <dbReference type="EC" id="2.4.2.30"/>
    </reaction>
</comment>
<dbReference type="GO" id="GO:0005694">
    <property type="term" value="C:chromosome"/>
    <property type="evidence" value="ECO:0007669"/>
    <property type="project" value="UniProtKB-SubCell"/>
</dbReference>
<dbReference type="GO" id="GO:0008270">
    <property type="term" value="F:zinc ion binding"/>
    <property type="evidence" value="ECO:0007669"/>
    <property type="project" value="UniProtKB-KW"/>
</dbReference>
<dbReference type="SUPFAM" id="SSF56399">
    <property type="entry name" value="ADP-ribosylation"/>
    <property type="match status" value="1"/>
</dbReference>
<evidence type="ECO:0000256" key="28">
    <source>
        <dbReference type="ARBA" id="ARBA00048339"/>
    </source>
</evidence>
<keyword evidence="15" id="KW-0863">Zinc-finger</keyword>
<evidence type="ECO:0000256" key="10">
    <source>
        <dbReference type="ARBA" id="ARBA00022679"/>
    </source>
</evidence>
<comment type="catalytic activity">
    <reaction evidence="28">
        <text>L-tyrosyl-[protein] + NAD(+) = O-(ADP-D-ribosyl)-L-tyrosyl-[protein] + nicotinamide + H(+)</text>
        <dbReference type="Rhea" id="RHEA:58236"/>
        <dbReference type="Rhea" id="RHEA-COMP:10136"/>
        <dbReference type="Rhea" id="RHEA-COMP:15092"/>
        <dbReference type="ChEBI" id="CHEBI:15378"/>
        <dbReference type="ChEBI" id="CHEBI:17154"/>
        <dbReference type="ChEBI" id="CHEBI:46858"/>
        <dbReference type="ChEBI" id="CHEBI:57540"/>
        <dbReference type="ChEBI" id="CHEBI:142557"/>
    </reaction>
    <physiologicalReaction direction="left-to-right" evidence="28">
        <dbReference type="Rhea" id="RHEA:58237"/>
    </physiologicalReaction>
</comment>
<dbReference type="SUPFAM" id="SSF52113">
    <property type="entry name" value="BRCT domain"/>
    <property type="match status" value="1"/>
</dbReference>
<keyword evidence="12" id="KW-0479">Metal-binding</keyword>
<dbReference type="InterPro" id="IPR012982">
    <property type="entry name" value="PARP1-like_PADR1_Zn_ribbon"/>
</dbReference>
<dbReference type="InterPro" id="IPR004102">
    <property type="entry name" value="Poly(ADP-ribose)pol_reg_dom"/>
</dbReference>
<name>A0A8K0CHW3_IGNLU</name>
<evidence type="ECO:0000259" key="35">
    <source>
        <dbReference type="PROSITE" id="PS51977"/>
    </source>
</evidence>
<dbReference type="EC" id="2.4.2.-" evidence="31"/>
<evidence type="ECO:0000256" key="19">
    <source>
        <dbReference type="ARBA" id="ARBA00023027"/>
    </source>
</evidence>
<dbReference type="InterPro" id="IPR036930">
    <property type="entry name" value="WGR_dom_sf"/>
</dbReference>
<reference evidence="36" key="1">
    <citation type="submission" date="2019-08" db="EMBL/GenBank/DDBJ databases">
        <title>The genome of the North American firefly Photinus pyralis.</title>
        <authorList>
            <consortium name="Photinus pyralis genome working group"/>
            <person name="Fallon T.R."/>
            <person name="Sander Lower S.E."/>
            <person name="Weng J.-K."/>
        </authorList>
    </citation>
    <scope>NUCLEOTIDE SEQUENCE</scope>
    <source>
        <strain evidence="36">TRF0915ILg1</strain>
        <tissue evidence="36">Whole body</tissue>
    </source>
</reference>
<proteinExistence type="inferred from homology"/>
<comment type="similarity">
    <text evidence="25">Belongs to the ARTD/PARP family.</text>
</comment>
<evidence type="ECO:0000256" key="8">
    <source>
        <dbReference type="ARBA" id="ARBA00022588"/>
    </source>
</evidence>
<feature type="domain" description="WGR" evidence="35">
    <location>
        <begin position="244"/>
        <end position="341"/>
    </location>
</feature>
<dbReference type="InterPro" id="IPR012317">
    <property type="entry name" value="Poly(ADP-ribose)pol_cat_dom"/>
</dbReference>
<dbReference type="GO" id="GO:0006302">
    <property type="term" value="P:double-strand break repair"/>
    <property type="evidence" value="ECO:0007669"/>
    <property type="project" value="TreeGrafter"/>
</dbReference>
<comment type="catalytic activity">
    <reaction evidence="23">
        <text>L-glutamyl-[protein] + NAD(+) = 5-O-(ADP-D-ribosyl)-L-glutamyl-[protein] + nicotinamide</text>
        <dbReference type="Rhea" id="RHEA:58224"/>
        <dbReference type="Rhea" id="RHEA-COMP:10208"/>
        <dbReference type="Rhea" id="RHEA-COMP:15089"/>
        <dbReference type="ChEBI" id="CHEBI:17154"/>
        <dbReference type="ChEBI" id="CHEBI:29973"/>
        <dbReference type="ChEBI" id="CHEBI:57540"/>
        <dbReference type="ChEBI" id="CHEBI:142540"/>
    </reaction>
    <physiologicalReaction direction="left-to-right" evidence="23">
        <dbReference type="Rhea" id="RHEA:58225"/>
    </physiologicalReaction>
</comment>
<keyword evidence="5" id="KW-0963">Cytoplasm</keyword>
<dbReference type="InterPro" id="IPR036616">
    <property type="entry name" value="Poly(ADP-ribose)pol_reg_dom_sf"/>
</dbReference>
<evidence type="ECO:0000256" key="24">
    <source>
        <dbReference type="ARBA" id="ARBA00024164"/>
    </source>
</evidence>
<evidence type="ECO:0000256" key="3">
    <source>
        <dbReference type="ARBA" id="ARBA00004604"/>
    </source>
</evidence>
<evidence type="ECO:0000256" key="13">
    <source>
        <dbReference type="ARBA" id="ARBA00022737"/>
    </source>
</evidence>
<evidence type="ECO:0000256" key="31">
    <source>
        <dbReference type="RuleBase" id="RU362114"/>
    </source>
</evidence>
<dbReference type="SUPFAM" id="SSF142921">
    <property type="entry name" value="WGR domain-like"/>
    <property type="match status" value="1"/>
</dbReference>
<dbReference type="GO" id="GO:1990404">
    <property type="term" value="F:NAD+-protein mono-ADP-ribosyltransferase activity"/>
    <property type="evidence" value="ECO:0007669"/>
    <property type="project" value="TreeGrafter"/>
</dbReference>
<dbReference type="Pfam" id="PF00644">
    <property type="entry name" value="PARP"/>
    <property type="match status" value="1"/>
</dbReference>
<evidence type="ECO:0000256" key="18">
    <source>
        <dbReference type="ARBA" id="ARBA00023015"/>
    </source>
</evidence>
<evidence type="ECO:0000313" key="36">
    <source>
        <dbReference type="EMBL" id="KAF2885557.1"/>
    </source>
</evidence>
<dbReference type="Pfam" id="PF08063">
    <property type="entry name" value="Zn_ribbon_PADR1"/>
    <property type="match status" value="1"/>
</dbReference>
<dbReference type="GO" id="GO:0045087">
    <property type="term" value="P:innate immune response"/>
    <property type="evidence" value="ECO:0007669"/>
    <property type="project" value="UniProtKB-KW"/>
</dbReference>
<keyword evidence="22" id="KW-0539">Nucleus</keyword>
<keyword evidence="20" id="KW-0238">DNA-binding</keyword>
<keyword evidence="18" id="KW-0805">Transcription regulation</keyword>
<dbReference type="SMART" id="SM01335">
    <property type="entry name" value="PADR1"/>
    <property type="match status" value="1"/>
</dbReference>
<dbReference type="FunFam" id="1.20.142.10:FF:000001">
    <property type="entry name" value="Poly [ADP-ribose] polymerase"/>
    <property type="match status" value="1"/>
</dbReference>
<evidence type="ECO:0000256" key="2">
    <source>
        <dbReference type="ARBA" id="ARBA00004514"/>
    </source>
</evidence>
<dbReference type="Gene3D" id="3.90.640.80">
    <property type="match status" value="1"/>
</dbReference>
<accession>A0A8K0CHW3</accession>
<dbReference type="GO" id="GO:0070212">
    <property type="term" value="P:protein poly-ADP-ribosylation"/>
    <property type="evidence" value="ECO:0007669"/>
    <property type="project" value="TreeGrafter"/>
</dbReference>
<keyword evidence="9 31" id="KW-0328">Glycosyltransferase</keyword>
<dbReference type="InterPro" id="IPR001357">
    <property type="entry name" value="BRCT_dom"/>
</dbReference>
<dbReference type="PROSITE" id="PS50172">
    <property type="entry name" value="BRCT"/>
    <property type="match status" value="1"/>
</dbReference>
<dbReference type="PROSITE" id="PS51977">
    <property type="entry name" value="WGR"/>
    <property type="match status" value="1"/>
</dbReference>
<dbReference type="GO" id="GO:0003950">
    <property type="term" value="F:NAD+ poly-ADP-ribosyltransferase activity"/>
    <property type="evidence" value="ECO:0007669"/>
    <property type="project" value="UniProtKB-UniRule"/>
</dbReference>
<evidence type="ECO:0000256" key="21">
    <source>
        <dbReference type="ARBA" id="ARBA00023163"/>
    </source>
</evidence>
<keyword evidence="8" id="KW-0399">Innate immunity</keyword>
<dbReference type="PROSITE" id="PS51060">
    <property type="entry name" value="PARP_ALPHA_HD"/>
    <property type="match status" value="1"/>
</dbReference>
<dbReference type="Pfam" id="PF16589">
    <property type="entry name" value="BRCT_2"/>
    <property type="match status" value="1"/>
</dbReference>
<evidence type="ECO:0000259" key="34">
    <source>
        <dbReference type="PROSITE" id="PS51060"/>
    </source>
</evidence>
<keyword evidence="14" id="KW-0013">ADP-ribosylation</keyword>
<dbReference type="FunFam" id="3.90.228.10:FF:000002">
    <property type="entry name" value="Poly [ADP-ribose] polymerase"/>
    <property type="match status" value="1"/>
</dbReference>
<evidence type="ECO:0000256" key="27">
    <source>
        <dbReference type="ARBA" id="ARBA00048241"/>
    </source>
</evidence>
<evidence type="ECO:0000256" key="4">
    <source>
        <dbReference type="ARBA" id="ARBA00022454"/>
    </source>
</evidence>
<evidence type="ECO:0000256" key="11">
    <source>
        <dbReference type="ARBA" id="ARBA00022695"/>
    </source>
</evidence>
<feature type="domain" description="BRCT" evidence="32">
    <location>
        <begin position="95"/>
        <end position="170"/>
    </location>
</feature>
<comment type="subcellular location">
    <subcellularLocation>
        <location evidence="1">Chromosome</location>
    </subcellularLocation>
    <subcellularLocation>
        <location evidence="2">Cytoplasm</location>
        <location evidence="2">Cytosol</location>
    </subcellularLocation>
    <subcellularLocation>
        <location evidence="3">Nucleus</location>
        <location evidence="3">Nucleolus</location>
    </subcellularLocation>
</comment>
<dbReference type="CDD" id="cd08001">
    <property type="entry name" value="WGR_PARP1_like"/>
    <property type="match status" value="1"/>
</dbReference>
<feature type="non-terminal residue" evidence="36">
    <location>
        <position position="682"/>
    </location>
</feature>
<sequence>MLDQIADIMAFGALEPCEVCLEGQLSFDQLGYKCNGNLTEWAVCNTIVKEPRRRIFIVPEELKNKYKFLEEYEYVERTRLIRDIKPSLFNTLVKQEDPPLYNMEFVIIGDMEGKKSEIEKQIISFGGKVITKIKQTIMAVISTPIDVENMSAPIIEAKNANIHVVSPEFLDKTEEYSGNIPELVLKTSICTWGANPYSRLPPSPSTSSSLSDNLQLLTSLPNNSTKIKVKRGGSVHPDSDLQDLAHIYQDRRGNKYTAVLGLTEIQQQINKHYILQLLEDDKGQQYWLFRSWGRNGTNIRDKKLEKMTLREAIKQFCDLFEKKTGNLWSARQNFIKLPGKMYPIDVDYEEETKLKIIVPSKLSKPVQQLIQFIFDVNEMNQVMLELELDTDRMPLGKLSKSQLRDAYKVLAEIPKLIESEGSGNSLLDASNRFYTLVPHSSGLKNLPIINNLKLLKEKKEIVDNLWELQIAYNLVQSSDDNIVDSCYDQLKTEIDVLDCTSEEYQIIQEYVKNTHAATHTRFELELLEVFTVKRQEEEKRFKPFQKLSNRKLLWHGSHTTNFASILSQGLCIAPPEAPVTGYMFGKGIYFADMVSKSAKYCHTNIKNHVGLLLLCEVALGEMYELENAEYVENLPEGKHSVKGIGRTEPDPKHTKELPGGVHVPLGKGIVMDRSKATSLLYN</sequence>
<keyword evidence="11" id="KW-0548">Nucleotidyltransferase</keyword>
<evidence type="ECO:0000256" key="12">
    <source>
        <dbReference type="ARBA" id="ARBA00022723"/>
    </source>
</evidence>
<dbReference type="PANTHER" id="PTHR10459">
    <property type="entry name" value="DNA LIGASE"/>
    <property type="match status" value="1"/>
</dbReference>
<evidence type="ECO:0000256" key="17">
    <source>
        <dbReference type="ARBA" id="ARBA00022859"/>
    </source>
</evidence>
<keyword evidence="7" id="KW-0021">Allosteric enzyme</keyword>
<organism evidence="36 37">
    <name type="scientific">Ignelater luminosus</name>
    <name type="common">Cucubano</name>
    <name type="synonym">Pyrophorus luminosus</name>
    <dbReference type="NCBI Taxonomy" id="2038154"/>
    <lineage>
        <taxon>Eukaryota</taxon>
        <taxon>Metazoa</taxon>
        <taxon>Ecdysozoa</taxon>
        <taxon>Arthropoda</taxon>
        <taxon>Hexapoda</taxon>
        <taxon>Insecta</taxon>
        <taxon>Pterygota</taxon>
        <taxon>Neoptera</taxon>
        <taxon>Endopterygota</taxon>
        <taxon>Coleoptera</taxon>
        <taxon>Polyphaga</taxon>
        <taxon>Elateriformia</taxon>
        <taxon>Elateroidea</taxon>
        <taxon>Elateridae</taxon>
        <taxon>Agrypninae</taxon>
        <taxon>Pyrophorini</taxon>
        <taxon>Ignelater</taxon>
    </lineage>
</organism>
<evidence type="ECO:0000256" key="1">
    <source>
        <dbReference type="ARBA" id="ARBA00004286"/>
    </source>
</evidence>
<dbReference type="GO" id="GO:0005829">
    <property type="term" value="C:cytosol"/>
    <property type="evidence" value="ECO:0007669"/>
    <property type="project" value="UniProtKB-SubCell"/>
</dbReference>
<dbReference type="PANTHER" id="PTHR10459:SF112">
    <property type="entry name" value="POLY [ADP-RIBOSE] POLYMERASE 1"/>
    <property type="match status" value="1"/>
</dbReference>
<dbReference type="EMBL" id="VTPC01089915">
    <property type="protein sequence ID" value="KAF2885557.1"/>
    <property type="molecule type" value="Genomic_DNA"/>
</dbReference>
<keyword evidence="19 31" id="KW-0520">NAD</keyword>
<dbReference type="PROSITE" id="PS52007">
    <property type="entry name" value="PADR1"/>
    <property type="match status" value="1"/>
</dbReference>
<evidence type="ECO:0000256" key="23">
    <source>
        <dbReference type="ARBA" id="ARBA00024159"/>
    </source>
</evidence>
<dbReference type="PROSITE" id="PS51059">
    <property type="entry name" value="PARP_CATALYTIC"/>
    <property type="match status" value="1"/>
</dbReference>
<dbReference type="GO" id="GO:0003677">
    <property type="term" value="F:DNA binding"/>
    <property type="evidence" value="ECO:0007669"/>
    <property type="project" value="UniProtKB-KW"/>
</dbReference>
<evidence type="ECO:0000256" key="25">
    <source>
        <dbReference type="ARBA" id="ARBA00024347"/>
    </source>
</evidence>
<evidence type="ECO:0000256" key="15">
    <source>
        <dbReference type="ARBA" id="ARBA00022771"/>
    </source>
</evidence>
<keyword evidence="21" id="KW-0804">Transcription</keyword>
<keyword evidence="17" id="KW-0391">Immunity</keyword>
<evidence type="ECO:0000256" key="22">
    <source>
        <dbReference type="ARBA" id="ARBA00023242"/>
    </source>
</evidence>
<protein>
    <recommendedName>
        <fullName evidence="30 31">Poly [ADP-ribose] polymerase</fullName>
        <shortName evidence="31">PARP</shortName>
        <ecNumber evidence="31">2.4.2.-</ecNumber>
    </recommendedName>
</protein>
<dbReference type="Gene3D" id="3.40.50.10190">
    <property type="entry name" value="BRCT domain"/>
    <property type="match status" value="1"/>
</dbReference>
<dbReference type="CDD" id="cd17747">
    <property type="entry name" value="BRCT_PARP1"/>
    <property type="match status" value="1"/>
</dbReference>
<keyword evidence="6" id="KW-1017">Isopeptide bond</keyword>
<dbReference type="GO" id="GO:0005730">
    <property type="term" value="C:nucleolus"/>
    <property type="evidence" value="ECO:0007669"/>
    <property type="project" value="UniProtKB-SubCell"/>
</dbReference>
<evidence type="ECO:0000256" key="14">
    <source>
        <dbReference type="ARBA" id="ARBA00022765"/>
    </source>
</evidence>
<gene>
    <name evidence="36" type="ORF">ILUMI_20625</name>
</gene>
<dbReference type="InterPro" id="IPR050800">
    <property type="entry name" value="ARTD/PARP"/>
</dbReference>
<dbReference type="OrthoDB" id="429950at2759"/>
<evidence type="ECO:0000256" key="20">
    <source>
        <dbReference type="ARBA" id="ARBA00023125"/>
    </source>
</evidence>
<dbReference type="Gene3D" id="1.20.142.10">
    <property type="entry name" value="Poly(ADP-ribose) polymerase, regulatory domain"/>
    <property type="match status" value="1"/>
</dbReference>
<keyword evidence="16" id="KW-0862">Zinc</keyword>
<evidence type="ECO:0000256" key="5">
    <source>
        <dbReference type="ARBA" id="ARBA00022490"/>
    </source>
</evidence>
<keyword evidence="37" id="KW-1185">Reference proteome</keyword>
<evidence type="ECO:0000259" key="32">
    <source>
        <dbReference type="PROSITE" id="PS50172"/>
    </source>
</evidence>
<dbReference type="Pfam" id="PF02877">
    <property type="entry name" value="PARP_reg"/>
    <property type="match status" value="1"/>
</dbReference>
<dbReference type="Gene3D" id="3.90.228.10">
    <property type="match status" value="1"/>
</dbReference>
<dbReference type="InterPro" id="IPR036420">
    <property type="entry name" value="BRCT_dom_sf"/>
</dbReference>
<evidence type="ECO:0000256" key="16">
    <source>
        <dbReference type="ARBA" id="ARBA00022833"/>
    </source>
</evidence>
<evidence type="ECO:0000256" key="30">
    <source>
        <dbReference type="ARBA" id="ARBA00071874"/>
    </source>
</evidence>
<feature type="domain" description="PARP alpha-helical" evidence="34">
    <location>
        <begin position="359"/>
        <end position="476"/>
    </location>
</feature>
<evidence type="ECO:0000256" key="9">
    <source>
        <dbReference type="ARBA" id="ARBA00022676"/>
    </source>
</evidence>
<dbReference type="CDD" id="cd01437">
    <property type="entry name" value="parp_like"/>
    <property type="match status" value="1"/>
</dbReference>
<dbReference type="Pfam" id="PF05406">
    <property type="entry name" value="WGR"/>
    <property type="match status" value="1"/>
</dbReference>
<dbReference type="AlphaFoldDB" id="A0A8K0CHW3"/>